<sequence>MLKINGSKKKFFTSFWNGSILKWTLIIKWIIKKLDFNGAIKTLRELEIKPTLFNHYRNGNSVSNLNGNNPATNEFKTQEPQRTKQ</sequence>
<reference evidence="2 3" key="1">
    <citation type="submission" date="2011-03" db="EMBL/GenBank/DDBJ databases">
        <authorList>
            <person name="Muzny D."/>
            <person name="Qin X."/>
            <person name="Deng J."/>
            <person name="Jiang H."/>
            <person name="Liu Y."/>
            <person name="Qu J."/>
            <person name="Song X.-Z."/>
            <person name="Zhang L."/>
            <person name="Thornton R."/>
            <person name="Coyle M."/>
            <person name="Francisco L."/>
            <person name="Jackson L."/>
            <person name="Javaid M."/>
            <person name="Korchina V."/>
            <person name="Kovar C."/>
            <person name="Mata R."/>
            <person name="Mathew T."/>
            <person name="Ngo R."/>
            <person name="Nguyen L."/>
            <person name="Nguyen N."/>
            <person name="Okwuonu G."/>
            <person name="Ongeri F."/>
            <person name="Pham C."/>
            <person name="Simmons D."/>
            <person name="Wilczek-Boney K."/>
            <person name="Hale W."/>
            <person name="Jakkamsetti A."/>
            <person name="Pham P."/>
            <person name="Ruth R."/>
            <person name="San Lucas F."/>
            <person name="Warren J."/>
            <person name="Zhang J."/>
            <person name="Zhao Z."/>
            <person name="Zhou C."/>
            <person name="Zhu D."/>
            <person name="Lee S."/>
            <person name="Bess C."/>
            <person name="Blankenburg K."/>
            <person name="Forbes L."/>
            <person name="Fu Q."/>
            <person name="Gubbala S."/>
            <person name="Hirani K."/>
            <person name="Jayaseelan J.C."/>
            <person name="Lara F."/>
            <person name="Munidasa M."/>
            <person name="Palculict T."/>
            <person name="Patil S."/>
            <person name="Pu L.-L."/>
            <person name="Saada N."/>
            <person name="Tang L."/>
            <person name="Weissenberger G."/>
            <person name="Zhu Y."/>
            <person name="Hemphill L."/>
            <person name="Shang Y."/>
            <person name="Youmans B."/>
            <person name="Ayvaz T."/>
            <person name="Ross M."/>
            <person name="Santibanez J."/>
            <person name="Aqrawi P."/>
            <person name="Gross S."/>
            <person name="Joshi V."/>
            <person name="Fowler G."/>
            <person name="Nazareth L."/>
            <person name="Reid J."/>
            <person name="Worley K."/>
            <person name="Petrosino J."/>
            <person name="Highlander S."/>
            <person name="Gibbs R."/>
            <person name="Gibbs R."/>
        </authorList>
    </citation>
    <scope>NUCLEOTIDE SEQUENCE [LARGE SCALE GENOMIC DNA]</scope>
    <source>
        <strain evidence="2 3">83</strain>
    </source>
</reference>
<evidence type="ECO:0000256" key="1">
    <source>
        <dbReference type="SAM" id="MobiDB-lite"/>
    </source>
</evidence>
<dbReference type="Proteomes" id="UP000008459">
    <property type="component" value="Chromosome"/>
</dbReference>
<dbReference type="KEGG" id="hpx:HMPREF0462_0413"/>
<proteinExistence type="predicted"/>
<accession>F4D4U3</accession>
<feature type="compositionally biased region" description="Basic and acidic residues" evidence="1">
    <location>
        <begin position="76"/>
        <end position="85"/>
    </location>
</feature>
<dbReference type="HOGENOM" id="CLU_2508177_0_0_7"/>
<dbReference type="EMBL" id="CP002605">
    <property type="protein sequence ID" value="AEE70018.1"/>
    <property type="molecule type" value="Genomic_DNA"/>
</dbReference>
<organism evidence="2 3">
    <name type="scientific">Helicobacter pylori 83</name>
    <dbReference type="NCBI Taxonomy" id="585538"/>
    <lineage>
        <taxon>Bacteria</taxon>
        <taxon>Pseudomonadati</taxon>
        <taxon>Campylobacterota</taxon>
        <taxon>Epsilonproteobacteria</taxon>
        <taxon>Campylobacterales</taxon>
        <taxon>Helicobacteraceae</taxon>
        <taxon>Helicobacter</taxon>
    </lineage>
</organism>
<name>F4D4U3_HELPX</name>
<protein>
    <submittedName>
        <fullName evidence="2">Uncharacterized protein</fullName>
    </submittedName>
</protein>
<dbReference type="AlphaFoldDB" id="F4D4U3"/>
<evidence type="ECO:0000313" key="3">
    <source>
        <dbReference type="Proteomes" id="UP000008459"/>
    </source>
</evidence>
<evidence type="ECO:0000313" key="2">
    <source>
        <dbReference type="EMBL" id="AEE70018.1"/>
    </source>
</evidence>
<feature type="region of interest" description="Disordered" evidence="1">
    <location>
        <begin position="61"/>
        <end position="85"/>
    </location>
</feature>
<gene>
    <name evidence="2" type="ORF">HMPREF0462_0413</name>
</gene>